<sequence length="229" mass="25009">MDAKWSTAAINGILISGIGHFRRRSKPFDGYFNREMTRRGARVGGGGSDWRINRWVRHFGQVARTFCSTERLCTIVCIGYKLMACVISGVGRKCRSEGAEAVRYVKAWKSMSRCGAAACRRGDTALSVSRDSVVAVVYSVVAVGVFTDKESSVWVGFGCNPGNSKSPGQQRVKIVESINGLSGSTGYIQDLRDQVKFKTVDGGEHGLREIYDVTARRNPISLGKTTVVI</sequence>
<proteinExistence type="predicted"/>
<reference evidence="2" key="2">
    <citation type="journal article" date="2008" name="Nucleic Acids Res.">
        <title>The rice annotation project database (RAP-DB): 2008 update.</title>
        <authorList>
            <consortium name="The rice annotation project (RAP)"/>
        </authorList>
    </citation>
    <scope>GENOME REANNOTATION</scope>
    <source>
        <strain evidence="2">cv. Nipponbare</strain>
    </source>
</reference>
<reference evidence="2" key="1">
    <citation type="journal article" date="2005" name="Nature">
        <title>The map-based sequence of the rice genome.</title>
        <authorList>
            <consortium name="International rice genome sequencing project (IRGSP)"/>
            <person name="Matsumoto T."/>
            <person name="Wu J."/>
            <person name="Kanamori H."/>
            <person name="Katayose Y."/>
            <person name="Fujisawa M."/>
            <person name="Namiki N."/>
            <person name="Mizuno H."/>
            <person name="Yamamoto K."/>
            <person name="Antonio B.A."/>
            <person name="Baba T."/>
            <person name="Sakata K."/>
            <person name="Nagamura Y."/>
            <person name="Aoki H."/>
            <person name="Arikawa K."/>
            <person name="Arita K."/>
            <person name="Bito T."/>
            <person name="Chiden Y."/>
            <person name="Fujitsuka N."/>
            <person name="Fukunaka R."/>
            <person name="Hamada M."/>
            <person name="Harada C."/>
            <person name="Hayashi A."/>
            <person name="Hijishita S."/>
            <person name="Honda M."/>
            <person name="Hosokawa S."/>
            <person name="Ichikawa Y."/>
            <person name="Idonuma A."/>
            <person name="Iijima M."/>
            <person name="Ikeda M."/>
            <person name="Ikeno M."/>
            <person name="Ito K."/>
            <person name="Ito S."/>
            <person name="Ito T."/>
            <person name="Ito Y."/>
            <person name="Ito Y."/>
            <person name="Iwabuchi A."/>
            <person name="Kamiya K."/>
            <person name="Karasawa W."/>
            <person name="Kurita K."/>
            <person name="Katagiri S."/>
            <person name="Kikuta A."/>
            <person name="Kobayashi H."/>
            <person name="Kobayashi N."/>
            <person name="Machita K."/>
            <person name="Maehara T."/>
            <person name="Masukawa M."/>
            <person name="Mizubayashi T."/>
            <person name="Mukai Y."/>
            <person name="Nagasaki H."/>
            <person name="Nagata Y."/>
            <person name="Naito S."/>
            <person name="Nakashima M."/>
            <person name="Nakama Y."/>
            <person name="Nakamichi Y."/>
            <person name="Nakamura M."/>
            <person name="Meguro A."/>
            <person name="Negishi M."/>
            <person name="Ohta I."/>
            <person name="Ohta T."/>
            <person name="Okamoto M."/>
            <person name="Ono N."/>
            <person name="Saji S."/>
            <person name="Sakaguchi M."/>
            <person name="Sakai K."/>
            <person name="Shibata M."/>
            <person name="Shimokawa T."/>
            <person name="Song J."/>
            <person name="Takazaki Y."/>
            <person name="Terasawa K."/>
            <person name="Tsugane M."/>
            <person name="Tsuji K."/>
            <person name="Ueda S."/>
            <person name="Waki K."/>
            <person name="Yamagata H."/>
            <person name="Yamamoto M."/>
            <person name="Yamamoto S."/>
            <person name="Yamane H."/>
            <person name="Yoshiki S."/>
            <person name="Yoshihara R."/>
            <person name="Yukawa K."/>
            <person name="Zhong H."/>
            <person name="Yano M."/>
            <person name="Yuan Q."/>
            <person name="Ouyang S."/>
            <person name="Liu J."/>
            <person name="Jones K.M."/>
            <person name="Gansberger K."/>
            <person name="Moffat K."/>
            <person name="Hill J."/>
            <person name="Bera J."/>
            <person name="Fadrosh D."/>
            <person name="Jin S."/>
            <person name="Johri S."/>
            <person name="Kim M."/>
            <person name="Overton L."/>
            <person name="Reardon M."/>
            <person name="Tsitrin T."/>
            <person name="Vuong H."/>
            <person name="Weaver B."/>
            <person name="Ciecko A."/>
            <person name="Tallon L."/>
            <person name="Jackson J."/>
            <person name="Pai G."/>
            <person name="Aken S.V."/>
            <person name="Utterback T."/>
            <person name="Reidmuller S."/>
            <person name="Feldblyum T."/>
            <person name="Hsiao J."/>
            <person name="Zismann V."/>
            <person name="Iobst S."/>
            <person name="de Vazeille A.R."/>
            <person name="Buell C.R."/>
            <person name="Ying K."/>
            <person name="Li Y."/>
            <person name="Lu T."/>
            <person name="Huang Y."/>
            <person name="Zhao Q."/>
            <person name="Feng Q."/>
            <person name="Zhang L."/>
            <person name="Zhu J."/>
            <person name="Weng Q."/>
            <person name="Mu J."/>
            <person name="Lu Y."/>
            <person name="Fan D."/>
            <person name="Liu Y."/>
            <person name="Guan J."/>
            <person name="Zhang Y."/>
            <person name="Yu S."/>
            <person name="Liu X."/>
            <person name="Zhang Y."/>
            <person name="Hong G."/>
            <person name="Han B."/>
            <person name="Choisne N."/>
            <person name="Demange N."/>
            <person name="Orjeda G."/>
            <person name="Samain S."/>
            <person name="Cattolico L."/>
            <person name="Pelletier E."/>
            <person name="Couloux A."/>
            <person name="Segurens B."/>
            <person name="Wincker P."/>
            <person name="D'Hont A."/>
            <person name="Scarpelli C."/>
            <person name="Weissenbach J."/>
            <person name="Salanoubat M."/>
            <person name="Quetier F."/>
            <person name="Yu Y."/>
            <person name="Kim H.R."/>
            <person name="Rambo T."/>
            <person name="Currie J."/>
            <person name="Collura K."/>
            <person name="Luo M."/>
            <person name="Yang T."/>
            <person name="Ammiraju J.S.S."/>
            <person name="Engler F."/>
            <person name="Soderlund C."/>
            <person name="Wing R.A."/>
            <person name="Palmer L.E."/>
            <person name="de la Bastide M."/>
            <person name="Spiegel L."/>
            <person name="Nascimento L."/>
            <person name="Zutavern T."/>
            <person name="O'Shaughnessy A."/>
            <person name="Dike S."/>
            <person name="Dedhia N."/>
            <person name="Preston R."/>
            <person name="Balija V."/>
            <person name="McCombie W.R."/>
            <person name="Chow T."/>
            <person name="Chen H."/>
            <person name="Chung M."/>
            <person name="Chen C."/>
            <person name="Shaw J."/>
            <person name="Wu H."/>
            <person name="Hsiao K."/>
            <person name="Chao Y."/>
            <person name="Chu M."/>
            <person name="Cheng C."/>
            <person name="Hour A."/>
            <person name="Lee P."/>
            <person name="Lin S."/>
            <person name="Lin Y."/>
            <person name="Liou J."/>
            <person name="Liu S."/>
            <person name="Hsing Y."/>
            <person name="Raghuvanshi S."/>
            <person name="Mohanty A."/>
            <person name="Bharti A.K."/>
            <person name="Gaur A."/>
            <person name="Gupta V."/>
            <person name="Kumar D."/>
            <person name="Ravi V."/>
            <person name="Vij S."/>
            <person name="Kapur A."/>
            <person name="Khurana P."/>
            <person name="Khurana P."/>
            <person name="Khurana J.P."/>
            <person name="Tyagi A.K."/>
            <person name="Gaikwad K."/>
            <person name="Singh A."/>
            <person name="Dalal V."/>
            <person name="Srivastava S."/>
            <person name="Dixit A."/>
            <person name="Pal A.K."/>
            <person name="Ghazi I.A."/>
            <person name="Yadav M."/>
            <person name="Pandit A."/>
            <person name="Bhargava A."/>
            <person name="Sureshbabu K."/>
            <person name="Batra K."/>
            <person name="Sharma T.R."/>
            <person name="Mohapatra T."/>
            <person name="Singh N.K."/>
            <person name="Messing J."/>
            <person name="Nelson A.B."/>
            <person name="Fuks G."/>
            <person name="Kavchok S."/>
            <person name="Keizer G."/>
            <person name="Linton E."/>
            <person name="Llaca V."/>
            <person name="Song R."/>
            <person name="Tanyolac B."/>
            <person name="Young S."/>
            <person name="Ho-Il K."/>
            <person name="Hahn J.H."/>
            <person name="Sangsakoo G."/>
            <person name="Vanavichit A."/>
            <person name="de Mattos Luiz.A.T."/>
            <person name="Zimmer P.D."/>
            <person name="Malone G."/>
            <person name="Dellagostin O."/>
            <person name="de Oliveira A.C."/>
            <person name="Bevan M."/>
            <person name="Bancroft I."/>
            <person name="Minx P."/>
            <person name="Cordum H."/>
            <person name="Wilson R."/>
            <person name="Cheng Z."/>
            <person name="Jin W."/>
            <person name="Jiang J."/>
            <person name="Leong S.A."/>
            <person name="Iwama H."/>
            <person name="Gojobori T."/>
            <person name="Itoh T."/>
            <person name="Niimura Y."/>
            <person name="Fujii Y."/>
            <person name="Habara T."/>
            <person name="Sakai H."/>
            <person name="Sato Y."/>
            <person name="Wilson G."/>
            <person name="Kumar K."/>
            <person name="McCouch S."/>
            <person name="Juretic N."/>
            <person name="Hoen D."/>
            <person name="Wright S."/>
            <person name="Bruskiewich R."/>
            <person name="Bureau T."/>
            <person name="Miyao A."/>
            <person name="Hirochika H."/>
            <person name="Nishikawa T."/>
            <person name="Kadowaki K."/>
            <person name="Sugiura M."/>
            <person name="Burr B."/>
            <person name="Sasaki T."/>
        </authorList>
    </citation>
    <scope>NUCLEOTIDE SEQUENCE [LARGE SCALE GENOMIC DNA]</scope>
    <source>
        <strain evidence="2">cv. Nipponbare</strain>
    </source>
</reference>
<gene>
    <name evidence="1" type="primary">OJ1710_H11.129</name>
</gene>
<evidence type="ECO:0000313" key="2">
    <source>
        <dbReference type="Proteomes" id="UP000000763"/>
    </source>
</evidence>
<protein>
    <submittedName>
        <fullName evidence="1">Uncharacterized protein</fullName>
    </submittedName>
</protein>
<organism evidence="1 2">
    <name type="scientific">Oryza sativa subsp. japonica</name>
    <name type="common">Rice</name>
    <dbReference type="NCBI Taxonomy" id="39947"/>
    <lineage>
        <taxon>Eukaryota</taxon>
        <taxon>Viridiplantae</taxon>
        <taxon>Streptophyta</taxon>
        <taxon>Embryophyta</taxon>
        <taxon>Tracheophyta</taxon>
        <taxon>Spermatophyta</taxon>
        <taxon>Magnoliopsida</taxon>
        <taxon>Liliopsida</taxon>
        <taxon>Poales</taxon>
        <taxon>Poaceae</taxon>
        <taxon>BOP clade</taxon>
        <taxon>Oryzoideae</taxon>
        <taxon>Oryzeae</taxon>
        <taxon>Oryzinae</taxon>
        <taxon>Oryza</taxon>
        <taxon>Oryza sativa</taxon>
    </lineage>
</organism>
<name>Q84RW4_ORYSJ</name>
<dbReference type="EMBL" id="AP003846">
    <property type="protein sequence ID" value="BAC65910.1"/>
    <property type="molecule type" value="Genomic_DNA"/>
</dbReference>
<evidence type="ECO:0000313" key="1">
    <source>
        <dbReference type="EMBL" id="BAC65910.1"/>
    </source>
</evidence>
<accession>Q84RW4</accession>
<dbReference type="Proteomes" id="UP000000763">
    <property type="component" value="Chromosome 7"/>
</dbReference>
<dbReference type="AlphaFoldDB" id="Q84RW4"/>